<evidence type="ECO:0000256" key="2">
    <source>
        <dbReference type="ARBA" id="ARBA00022490"/>
    </source>
</evidence>
<dbReference type="InterPro" id="IPR010998">
    <property type="entry name" value="Integrase_recombinase_N"/>
</dbReference>
<keyword evidence="13" id="KW-1185">Reference proteome</keyword>
<feature type="domain" description="Core-binding (CB)" evidence="11">
    <location>
        <begin position="51"/>
        <end position="130"/>
    </location>
</feature>
<keyword evidence="4" id="KW-0159">Chromosome partition</keyword>
<keyword evidence="7" id="KW-0233">DNA recombination</keyword>
<dbReference type="InterPro" id="IPR050090">
    <property type="entry name" value="Tyrosine_recombinase_XerCD"/>
</dbReference>
<dbReference type="PANTHER" id="PTHR30349:SF77">
    <property type="entry name" value="TYROSINE RECOMBINASE XERC"/>
    <property type="match status" value="1"/>
</dbReference>
<evidence type="ECO:0000256" key="6">
    <source>
        <dbReference type="ARBA" id="ARBA00023125"/>
    </source>
</evidence>
<comment type="caution">
    <text evidence="12">The sequence shown here is derived from an EMBL/GenBank/DDBJ whole genome shotgun (WGS) entry which is preliminary data.</text>
</comment>
<keyword evidence="2" id="KW-0963">Cytoplasm</keyword>
<evidence type="ECO:0000256" key="4">
    <source>
        <dbReference type="ARBA" id="ARBA00022829"/>
    </source>
</evidence>
<reference evidence="13" key="1">
    <citation type="journal article" date="2019" name="Int. J. Syst. Evol. Microbiol.">
        <title>The Global Catalogue of Microorganisms (GCM) 10K type strain sequencing project: providing services to taxonomists for standard genome sequencing and annotation.</title>
        <authorList>
            <consortium name="The Broad Institute Genomics Platform"/>
            <consortium name="The Broad Institute Genome Sequencing Center for Infectious Disease"/>
            <person name="Wu L."/>
            <person name="Ma J."/>
        </authorList>
    </citation>
    <scope>NUCLEOTIDE SEQUENCE [LARGE SCALE GENOMIC DNA]</scope>
    <source>
        <strain evidence="13">KACC 14058</strain>
    </source>
</reference>
<proteinExistence type="predicted"/>
<dbReference type="InterPro" id="IPR011010">
    <property type="entry name" value="DNA_brk_join_enz"/>
</dbReference>
<dbReference type="Pfam" id="PF00589">
    <property type="entry name" value="Phage_integrase"/>
    <property type="match status" value="1"/>
</dbReference>
<name>A0ABV8VYA7_9BACI</name>
<evidence type="ECO:0000256" key="8">
    <source>
        <dbReference type="ARBA" id="ARBA00023306"/>
    </source>
</evidence>
<dbReference type="InterPro" id="IPR013762">
    <property type="entry name" value="Integrase-like_cat_sf"/>
</dbReference>
<dbReference type="InterPro" id="IPR002104">
    <property type="entry name" value="Integrase_catalytic"/>
</dbReference>
<feature type="domain" description="Tyr recombinase" evidence="10">
    <location>
        <begin position="151"/>
        <end position="325"/>
    </location>
</feature>
<evidence type="ECO:0000256" key="5">
    <source>
        <dbReference type="ARBA" id="ARBA00022908"/>
    </source>
</evidence>
<evidence type="ECO:0000256" key="1">
    <source>
        <dbReference type="ARBA" id="ARBA00004496"/>
    </source>
</evidence>
<dbReference type="PROSITE" id="PS51900">
    <property type="entry name" value="CB"/>
    <property type="match status" value="1"/>
</dbReference>
<evidence type="ECO:0000259" key="11">
    <source>
        <dbReference type="PROSITE" id="PS51900"/>
    </source>
</evidence>
<evidence type="ECO:0000259" key="10">
    <source>
        <dbReference type="PROSITE" id="PS51898"/>
    </source>
</evidence>
<evidence type="ECO:0000313" key="13">
    <source>
        <dbReference type="Proteomes" id="UP001595880"/>
    </source>
</evidence>
<keyword evidence="3" id="KW-0132">Cell division</keyword>
<dbReference type="SUPFAM" id="SSF56349">
    <property type="entry name" value="DNA breaking-rejoining enzymes"/>
    <property type="match status" value="1"/>
</dbReference>
<dbReference type="Gene3D" id="1.10.150.130">
    <property type="match status" value="1"/>
</dbReference>
<comment type="subcellular location">
    <subcellularLocation>
        <location evidence="1">Cytoplasm</location>
    </subcellularLocation>
</comment>
<accession>A0ABV8VYA7</accession>
<sequence>MQNDNSKLMNEVSTVASILVKDVDETKLMLRLEEILSNYDIKRKTELELEEDLPEKVELFIDAKRLEGLSNLTLQGYWIELNMFHKFLRKATVQINTVDIRKYLSSNSEWSPGTIDKKLSVLKTFFGWLMNEEIILKNPASKVKSPKQPKRLPKGLGIEEMEILRESCVDNRERALIETLYATGCRLAELVNMKITDINFNENSAKIIGKGNKERVVYFTFKSMYHLKKYINERKGNSEYVFCSIRHPYNKVTGRSIERLINKISARTSIKKNIHPHIFRHTMATHMMENGAELADVQHILGHDNPSTTLVYSHVSEERKKQAHKRFLVS</sequence>
<dbReference type="EMBL" id="JBHSDV010000006">
    <property type="protein sequence ID" value="MFC4389154.1"/>
    <property type="molecule type" value="Genomic_DNA"/>
</dbReference>
<evidence type="ECO:0000256" key="9">
    <source>
        <dbReference type="PROSITE-ProRule" id="PRU01248"/>
    </source>
</evidence>
<organism evidence="12 13">
    <name type="scientific">Gracilibacillus marinus</name>
    <dbReference type="NCBI Taxonomy" id="630535"/>
    <lineage>
        <taxon>Bacteria</taxon>
        <taxon>Bacillati</taxon>
        <taxon>Bacillota</taxon>
        <taxon>Bacilli</taxon>
        <taxon>Bacillales</taxon>
        <taxon>Bacillaceae</taxon>
        <taxon>Gracilibacillus</taxon>
    </lineage>
</organism>
<keyword evidence="6 9" id="KW-0238">DNA-binding</keyword>
<evidence type="ECO:0000313" key="12">
    <source>
        <dbReference type="EMBL" id="MFC4389154.1"/>
    </source>
</evidence>
<dbReference type="Proteomes" id="UP001595880">
    <property type="component" value="Unassembled WGS sequence"/>
</dbReference>
<dbReference type="InterPro" id="IPR044068">
    <property type="entry name" value="CB"/>
</dbReference>
<dbReference type="NCBIfam" id="NF040815">
    <property type="entry name" value="recomb_XerA_Arch"/>
    <property type="match status" value="1"/>
</dbReference>
<gene>
    <name evidence="12" type="primary">xerA</name>
    <name evidence="12" type="ORF">ACFOZ1_15335</name>
</gene>
<evidence type="ECO:0000256" key="7">
    <source>
        <dbReference type="ARBA" id="ARBA00023172"/>
    </source>
</evidence>
<dbReference type="InterPro" id="IPR004107">
    <property type="entry name" value="Integrase_SAM-like_N"/>
</dbReference>
<keyword evidence="5" id="KW-0229">DNA integration</keyword>
<dbReference type="Pfam" id="PF13495">
    <property type="entry name" value="Phage_int_SAM_4"/>
    <property type="match status" value="1"/>
</dbReference>
<dbReference type="RefSeq" id="WP_390200687.1">
    <property type="nucleotide sequence ID" value="NZ_JBHSDV010000006.1"/>
</dbReference>
<dbReference type="PANTHER" id="PTHR30349">
    <property type="entry name" value="PHAGE INTEGRASE-RELATED"/>
    <property type="match status" value="1"/>
</dbReference>
<dbReference type="PROSITE" id="PS51898">
    <property type="entry name" value="TYR_RECOMBINASE"/>
    <property type="match status" value="1"/>
</dbReference>
<protein>
    <submittedName>
        <fullName evidence="12">Site-specific tyrosine recombinase/integron integrase</fullName>
    </submittedName>
</protein>
<dbReference type="Gene3D" id="1.10.443.10">
    <property type="entry name" value="Intergrase catalytic core"/>
    <property type="match status" value="1"/>
</dbReference>
<evidence type="ECO:0000256" key="3">
    <source>
        <dbReference type="ARBA" id="ARBA00022618"/>
    </source>
</evidence>
<keyword evidence="8" id="KW-0131">Cell cycle</keyword>